<sequence>MAQFKIPMTVHESTSPLRSRDVSRGQPCPRCEGLLTHEYCFDLLDGTGENGFWGLRCFQCGEVIDPAILHNRQSKFPAVKKGRARIKSVMATSAG</sequence>
<proteinExistence type="predicted"/>
<feature type="region of interest" description="Disordered" evidence="1">
    <location>
        <begin position="1"/>
        <end position="26"/>
    </location>
</feature>
<evidence type="ECO:0000313" key="2">
    <source>
        <dbReference type="EMBL" id="MDT7043753.1"/>
    </source>
</evidence>
<dbReference type="EMBL" id="JAQOUE010000002">
    <property type="protein sequence ID" value="MDT7043753.1"/>
    <property type="molecule type" value="Genomic_DNA"/>
</dbReference>
<dbReference type="Proteomes" id="UP001250932">
    <property type="component" value="Unassembled WGS sequence"/>
</dbReference>
<protein>
    <submittedName>
        <fullName evidence="2">Uncharacterized protein</fullName>
    </submittedName>
</protein>
<evidence type="ECO:0000256" key="1">
    <source>
        <dbReference type="SAM" id="MobiDB-lite"/>
    </source>
</evidence>
<dbReference type="RefSeq" id="WP_313834346.1">
    <property type="nucleotide sequence ID" value="NZ_JAQOUE010000002.1"/>
</dbReference>
<reference evidence="2 3" key="1">
    <citation type="journal article" date="2023" name="ISME J.">
        <title>Cultivation and genomic characterization of novel and ubiquitous marine nitrite-oxidizing bacteria from the Nitrospirales.</title>
        <authorList>
            <person name="Mueller A.J."/>
            <person name="Daebeler A."/>
            <person name="Herbold C.W."/>
            <person name="Kirkegaard R.H."/>
            <person name="Daims H."/>
        </authorList>
    </citation>
    <scope>NUCLEOTIDE SEQUENCE [LARGE SCALE GENOMIC DNA]</scope>
    <source>
        <strain evidence="2 3">EB</strain>
    </source>
</reference>
<gene>
    <name evidence="2" type="ORF">PPG34_15470</name>
</gene>
<comment type="caution">
    <text evidence="2">The sequence shown here is derived from an EMBL/GenBank/DDBJ whole genome shotgun (WGS) entry which is preliminary data.</text>
</comment>
<name>A0ABU3KBS9_9BACT</name>
<accession>A0ABU3KBS9</accession>
<organism evidence="2 3">
    <name type="scientific">Candidatus Nitronereus thalassa</name>
    <dbReference type="NCBI Taxonomy" id="3020898"/>
    <lineage>
        <taxon>Bacteria</taxon>
        <taxon>Pseudomonadati</taxon>
        <taxon>Nitrospirota</taxon>
        <taxon>Nitrospiria</taxon>
        <taxon>Nitrospirales</taxon>
        <taxon>Nitrospiraceae</taxon>
        <taxon>Candidatus Nitronereus</taxon>
    </lineage>
</organism>
<evidence type="ECO:0000313" key="3">
    <source>
        <dbReference type="Proteomes" id="UP001250932"/>
    </source>
</evidence>
<keyword evidence="3" id="KW-1185">Reference proteome</keyword>